<feature type="transmembrane region" description="Helical" evidence="7">
    <location>
        <begin position="223"/>
        <end position="243"/>
    </location>
</feature>
<protein>
    <recommendedName>
        <fullName evidence="8">ABC transmembrane type-1 domain-containing protein</fullName>
    </recommendedName>
</protein>
<evidence type="ECO:0000256" key="7">
    <source>
        <dbReference type="RuleBase" id="RU363032"/>
    </source>
</evidence>
<dbReference type="Proteomes" id="UP000029585">
    <property type="component" value="Unassembled WGS sequence"/>
</dbReference>
<evidence type="ECO:0000256" key="6">
    <source>
        <dbReference type="ARBA" id="ARBA00023136"/>
    </source>
</evidence>
<dbReference type="HOGENOM" id="CLU_016047_0_2_9"/>
<dbReference type="GO" id="GO:0005886">
    <property type="term" value="C:plasma membrane"/>
    <property type="evidence" value="ECO:0007669"/>
    <property type="project" value="UniProtKB-SubCell"/>
</dbReference>
<sequence length="308" mass="34713">MLVKRKRRKGPGQEGLITASPFLMPSLIGLLVFSLLPLLISAFISLTDWNGLDQLTAPGFFQEHFIGLDNYKAILSSPEFWGVLWNTFRYIIMYIPLMLVASLGVAYLLSRQRPGVTAFRIIYYIPVLTSWVAASMIWKSMLSPEYGAVNNILAVFGIQGPGWLLDEAWAMSAIVLVSVWKDMGFFGLILLSGMVGINKSYYEAASLDGAGSWQKFWKITLPLMTPAIFYVLIVSLINAFQLFPQIMIMTDGGPNGATQVMVERIYKYGFRYYRMGYAAAFSWILFAIIMVCTAIQMKGQERWVNYDS</sequence>
<dbReference type="EMBL" id="ADLO01000040">
    <property type="protein sequence ID" value="KGF56504.1"/>
    <property type="molecule type" value="Genomic_DNA"/>
</dbReference>
<dbReference type="InterPro" id="IPR035906">
    <property type="entry name" value="MetI-like_sf"/>
</dbReference>
<evidence type="ECO:0000313" key="9">
    <source>
        <dbReference type="EMBL" id="KGF56504.1"/>
    </source>
</evidence>
<comment type="similarity">
    <text evidence="7">Belongs to the binding-protein-dependent transport system permease family.</text>
</comment>
<evidence type="ECO:0000256" key="5">
    <source>
        <dbReference type="ARBA" id="ARBA00022989"/>
    </source>
</evidence>
<evidence type="ECO:0000313" key="10">
    <source>
        <dbReference type="Proteomes" id="UP000029585"/>
    </source>
</evidence>
<dbReference type="PANTHER" id="PTHR30193:SF37">
    <property type="entry name" value="INNER MEMBRANE ABC TRANSPORTER PERMEASE PROTEIN YCJO"/>
    <property type="match status" value="1"/>
</dbReference>
<dbReference type="InterPro" id="IPR051393">
    <property type="entry name" value="ABC_transporter_permease"/>
</dbReference>
<keyword evidence="6 7" id="KW-0472">Membrane</keyword>
<comment type="subcellular location">
    <subcellularLocation>
        <location evidence="1 7">Cell membrane</location>
        <topology evidence="1 7">Multi-pass membrane protein</topology>
    </subcellularLocation>
</comment>
<evidence type="ECO:0000256" key="4">
    <source>
        <dbReference type="ARBA" id="ARBA00022692"/>
    </source>
</evidence>
<feature type="transmembrane region" description="Helical" evidence="7">
    <location>
        <begin position="88"/>
        <end position="109"/>
    </location>
</feature>
<evidence type="ECO:0000256" key="3">
    <source>
        <dbReference type="ARBA" id="ARBA00022475"/>
    </source>
</evidence>
<evidence type="ECO:0000256" key="2">
    <source>
        <dbReference type="ARBA" id="ARBA00022448"/>
    </source>
</evidence>
<keyword evidence="3" id="KW-1003">Cell membrane</keyword>
<evidence type="ECO:0000256" key="1">
    <source>
        <dbReference type="ARBA" id="ARBA00004651"/>
    </source>
</evidence>
<dbReference type="PROSITE" id="PS50928">
    <property type="entry name" value="ABC_TM1"/>
    <property type="match status" value="1"/>
</dbReference>
<dbReference type="Pfam" id="PF00528">
    <property type="entry name" value="BPD_transp_1"/>
    <property type="match status" value="1"/>
</dbReference>
<keyword evidence="2 7" id="KW-0813">Transport</keyword>
<feature type="transmembrane region" description="Helical" evidence="7">
    <location>
        <begin position="121"/>
        <end position="138"/>
    </location>
</feature>
<feature type="transmembrane region" description="Helical" evidence="7">
    <location>
        <begin position="275"/>
        <end position="295"/>
    </location>
</feature>
<dbReference type="PATRIC" id="fig|742738.3.peg.1041"/>
<dbReference type="AlphaFoldDB" id="A0A096DG57"/>
<comment type="caution">
    <text evidence="9">The sequence shown here is derived from an EMBL/GenBank/DDBJ whole genome shotgun (WGS) entry which is preliminary data.</text>
</comment>
<dbReference type="SUPFAM" id="SSF161098">
    <property type="entry name" value="MetI-like"/>
    <property type="match status" value="1"/>
</dbReference>
<evidence type="ECO:0000259" key="8">
    <source>
        <dbReference type="PROSITE" id="PS50928"/>
    </source>
</evidence>
<gene>
    <name evidence="9" type="ORF">HMPREF9460_01004</name>
</gene>
<proteinExistence type="inferred from homology"/>
<name>A0A096DG57_FLAPL</name>
<keyword evidence="10" id="KW-1185">Reference proteome</keyword>
<accession>A0A096DG57</accession>
<dbReference type="eggNOG" id="COG1175">
    <property type="taxonomic scope" value="Bacteria"/>
</dbReference>
<dbReference type="GO" id="GO:0055085">
    <property type="term" value="P:transmembrane transport"/>
    <property type="evidence" value="ECO:0007669"/>
    <property type="project" value="InterPro"/>
</dbReference>
<dbReference type="CDD" id="cd06261">
    <property type="entry name" value="TM_PBP2"/>
    <property type="match status" value="1"/>
</dbReference>
<organism evidence="9 10">
    <name type="scientific">Flavonifractor plautii 1_3_50AFAA</name>
    <dbReference type="NCBI Taxonomy" id="742738"/>
    <lineage>
        <taxon>Bacteria</taxon>
        <taxon>Bacillati</taxon>
        <taxon>Bacillota</taxon>
        <taxon>Clostridia</taxon>
        <taxon>Eubacteriales</taxon>
        <taxon>Oscillospiraceae</taxon>
        <taxon>Flavonifractor</taxon>
    </lineage>
</organism>
<feature type="transmembrane region" description="Helical" evidence="7">
    <location>
        <begin position="169"/>
        <end position="191"/>
    </location>
</feature>
<dbReference type="Gene3D" id="1.10.3720.10">
    <property type="entry name" value="MetI-like"/>
    <property type="match status" value="1"/>
</dbReference>
<dbReference type="SUPFAM" id="SSF160964">
    <property type="entry name" value="MalF N-terminal region-like"/>
    <property type="match status" value="1"/>
</dbReference>
<dbReference type="InterPro" id="IPR000515">
    <property type="entry name" value="MetI-like"/>
</dbReference>
<dbReference type="PANTHER" id="PTHR30193">
    <property type="entry name" value="ABC TRANSPORTER PERMEASE PROTEIN"/>
    <property type="match status" value="1"/>
</dbReference>
<reference evidence="9 10" key="1">
    <citation type="submission" date="2011-08" db="EMBL/GenBank/DDBJ databases">
        <title>The Genome Sequence of Clostridium orbiscindens 1_3_50AFAA.</title>
        <authorList>
            <consortium name="The Broad Institute Genome Sequencing Platform"/>
            <person name="Earl A."/>
            <person name="Ward D."/>
            <person name="Feldgarden M."/>
            <person name="Gevers D."/>
            <person name="Daigneault M."/>
            <person name="Strauss J."/>
            <person name="Allen-Vercoe E."/>
            <person name="Young S.K."/>
            <person name="Zeng Q."/>
            <person name="Gargeya S."/>
            <person name="Fitzgerald M."/>
            <person name="Haas B."/>
            <person name="Abouelleil A."/>
            <person name="Alvarado L."/>
            <person name="Arachchi H.M."/>
            <person name="Berlin A."/>
            <person name="Brown A."/>
            <person name="Chapman S.B."/>
            <person name="Chen Z."/>
            <person name="Dunbar C."/>
            <person name="Freedman E."/>
            <person name="Gearin G."/>
            <person name="Gellesch M."/>
            <person name="Goldberg J."/>
            <person name="Griggs A."/>
            <person name="Gujja S."/>
            <person name="Heiman D."/>
            <person name="Howarth C."/>
            <person name="Larson L."/>
            <person name="Lui A."/>
            <person name="MacDonald P.J.P."/>
            <person name="Montmayeur A."/>
            <person name="Murphy C."/>
            <person name="Neiman D."/>
            <person name="Pearson M."/>
            <person name="Priest M."/>
            <person name="Roberts A."/>
            <person name="Saif S."/>
            <person name="Shea T."/>
            <person name="Shenoy N."/>
            <person name="Sisk P."/>
            <person name="Stolte C."/>
            <person name="Sykes S."/>
            <person name="Wortman J."/>
            <person name="Nusbaum C."/>
            <person name="Birren B."/>
        </authorList>
    </citation>
    <scope>NUCLEOTIDE SEQUENCE [LARGE SCALE GENOMIC DNA]</scope>
    <source>
        <strain evidence="9 10">1_3_50AFAA</strain>
    </source>
</reference>
<keyword evidence="4 7" id="KW-0812">Transmembrane</keyword>
<dbReference type="RefSeq" id="WP_044939614.1">
    <property type="nucleotide sequence ID" value="NZ_KN174162.1"/>
</dbReference>
<feature type="transmembrane region" description="Helical" evidence="7">
    <location>
        <begin position="21"/>
        <end position="44"/>
    </location>
</feature>
<keyword evidence="5 7" id="KW-1133">Transmembrane helix</keyword>
<feature type="domain" description="ABC transmembrane type-1" evidence="8">
    <location>
        <begin position="84"/>
        <end position="296"/>
    </location>
</feature>